<dbReference type="EMBL" id="CP104064">
    <property type="protein sequence ID" value="WAH37505.1"/>
    <property type="molecule type" value="Genomic_DNA"/>
</dbReference>
<dbReference type="InterPro" id="IPR001206">
    <property type="entry name" value="Diacylglycerol_kinase_cat_dom"/>
</dbReference>
<dbReference type="Pfam" id="PF19279">
    <property type="entry name" value="YegS_C"/>
    <property type="match status" value="1"/>
</dbReference>
<keyword evidence="10" id="KW-0443">Lipid metabolism</keyword>
<proteinExistence type="inferred from homology"/>
<evidence type="ECO:0000313" key="14">
    <source>
        <dbReference type="EMBL" id="WAH37505.1"/>
    </source>
</evidence>
<evidence type="ECO:0000256" key="7">
    <source>
        <dbReference type="ARBA" id="ARBA00022777"/>
    </source>
</evidence>
<accession>A0ABY6Z658</accession>
<name>A0ABY6Z658_9BACL</name>
<keyword evidence="3" id="KW-0444">Lipid biosynthesis</keyword>
<evidence type="ECO:0000256" key="3">
    <source>
        <dbReference type="ARBA" id="ARBA00022516"/>
    </source>
</evidence>
<feature type="domain" description="DAGKc" evidence="13">
    <location>
        <begin position="1"/>
        <end position="130"/>
    </location>
</feature>
<dbReference type="PROSITE" id="PS50146">
    <property type="entry name" value="DAGK"/>
    <property type="match status" value="1"/>
</dbReference>
<dbReference type="PANTHER" id="PTHR12358">
    <property type="entry name" value="SPHINGOSINE KINASE"/>
    <property type="match status" value="1"/>
</dbReference>
<organism evidence="14 15">
    <name type="scientific">Alicyclobacillus dauci</name>
    <dbReference type="NCBI Taxonomy" id="1475485"/>
    <lineage>
        <taxon>Bacteria</taxon>
        <taxon>Bacillati</taxon>
        <taxon>Bacillota</taxon>
        <taxon>Bacilli</taxon>
        <taxon>Bacillales</taxon>
        <taxon>Alicyclobacillaceae</taxon>
        <taxon>Alicyclobacillus</taxon>
    </lineage>
</organism>
<dbReference type="Gene3D" id="3.40.50.10330">
    <property type="entry name" value="Probable inorganic polyphosphate/atp-NAD kinase, domain 1"/>
    <property type="match status" value="1"/>
</dbReference>
<keyword evidence="6" id="KW-0547">Nucleotide-binding</keyword>
<evidence type="ECO:0000256" key="12">
    <source>
        <dbReference type="ARBA" id="ARBA00023264"/>
    </source>
</evidence>
<dbReference type="InterPro" id="IPR050187">
    <property type="entry name" value="Lipid_Phosphate_FormReg"/>
</dbReference>
<evidence type="ECO:0000256" key="8">
    <source>
        <dbReference type="ARBA" id="ARBA00022840"/>
    </source>
</evidence>
<dbReference type="InterPro" id="IPR005218">
    <property type="entry name" value="Diacylglycerol/lipid_kinase"/>
</dbReference>
<keyword evidence="11" id="KW-0594">Phospholipid biosynthesis</keyword>
<evidence type="ECO:0000256" key="2">
    <source>
        <dbReference type="ARBA" id="ARBA00005983"/>
    </source>
</evidence>
<evidence type="ECO:0000313" key="15">
    <source>
        <dbReference type="Proteomes" id="UP001164803"/>
    </source>
</evidence>
<dbReference type="Proteomes" id="UP001164803">
    <property type="component" value="Chromosome"/>
</dbReference>
<dbReference type="InterPro" id="IPR045540">
    <property type="entry name" value="YegS/DAGK_C"/>
</dbReference>
<comment type="cofactor">
    <cofactor evidence="1">
        <name>Mg(2+)</name>
        <dbReference type="ChEBI" id="CHEBI:18420"/>
    </cofactor>
</comment>
<sequence>MKMTYILNPSAGNGKCGRRWEAFERNLKNSLGSDSYEVHCTSRPGEAKKFSNLAVLSGCKQIIVVGGDGTVNEVVNGVIGSDVSIGILPFGTGNDLARSLGIPKSDDQLLNLLCKPKELDLNVAHINERYFVMAAGLGFDGLVANYINSHFNIKKLGAFGYFCSALKILATFKPFEVQVSVDGYPLQIFNTWMLATGNCPYYGGGMRLFPTAQCNDDLLDICVVSNLEKLKFLQVFPTVYSGRHVELQQYITMMRGKSIEIKTSESMVAHADGELMITSALRINVSEYRLRFLTT</sequence>
<evidence type="ECO:0000256" key="4">
    <source>
        <dbReference type="ARBA" id="ARBA00022679"/>
    </source>
</evidence>
<dbReference type="NCBIfam" id="TIGR00147">
    <property type="entry name" value="YegS/Rv2252/BmrU family lipid kinase"/>
    <property type="match status" value="1"/>
</dbReference>
<dbReference type="Pfam" id="PF00781">
    <property type="entry name" value="DAGK_cat"/>
    <property type="match status" value="1"/>
</dbReference>
<keyword evidence="7 14" id="KW-0418">Kinase</keyword>
<dbReference type="InterPro" id="IPR017438">
    <property type="entry name" value="ATP-NAD_kinase_N"/>
</dbReference>
<evidence type="ECO:0000259" key="13">
    <source>
        <dbReference type="PROSITE" id="PS50146"/>
    </source>
</evidence>
<keyword evidence="8" id="KW-0067">ATP-binding</keyword>
<evidence type="ECO:0000256" key="9">
    <source>
        <dbReference type="ARBA" id="ARBA00022842"/>
    </source>
</evidence>
<reference evidence="14" key="1">
    <citation type="submission" date="2022-08" db="EMBL/GenBank/DDBJ databases">
        <title>Alicyclobacillus dauci DSM2870, complete genome.</title>
        <authorList>
            <person name="Wang Q."/>
            <person name="Cai R."/>
            <person name="Wang Z."/>
        </authorList>
    </citation>
    <scope>NUCLEOTIDE SEQUENCE</scope>
    <source>
        <strain evidence="14">DSM 28700</strain>
    </source>
</reference>
<dbReference type="SMART" id="SM00046">
    <property type="entry name" value="DAGKc"/>
    <property type="match status" value="1"/>
</dbReference>
<gene>
    <name evidence="14" type="ORF">NZD86_02920</name>
</gene>
<dbReference type="PANTHER" id="PTHR12358:SF106">
    <property type="entry name" value="LIPID KINASE YEGS"/>
    <property type="match status" value="1"/>
</dbReference>
<dbReference type="SUPFAM" id="SSF111331">
    <property type="entry name" value="NAD kinase/diacylglycerol kinase-like"/>
    <property type="match status" value="1"/>
</dbReference>
<dbReference type="InterPro" id="IPR016064">
    <property type="entry name" value="NAD/diacylglycerol_kinase_sf"/>
</dbReference>
<keyword evidence="9" id="KW-0460">Magnesium</keyword>
<evidence type="ECO:0000256" key="5">
    <source>
        <dbReference type="ARBA" id="ARBA00022723"/>
    </source>
</evidence>
<evidence type="ECO:0000256" key="6">
    <source>
        <dbReference type="ARBA" id="ARBA00022741"/>
    </source>
</evidence>
<evidence type="ECO:0000256" key="10">
    <source>
        <dbReference type="ARBA" id="ARBA00023098"/>
    </source>
</evidence>
<keyword evidence="4" id="KW-0808">Transferase</keyword>
<keyword evidence="5" id="KW-0479">Metal-binding</keyword>
<keyword evidence="12" id="KW-1208">Phospholipid metabolism</keyword>
<dbReference type="GO" id="GO:0016301">
    <property type="term" value="F:kinase activity"/>
    <property type="evidence" value="ECO:0007669"/>
    <property type="project" value="UniProtKB-KW"/>
</dbReference>
<evidence type="ECO:0000256" key="11">
    <source>
        <dbReference type="ARBA" id="ARBA00023209"/>
    </source>
</evidence>
<keyword evidence="15" id="KW-1185">Reference proteome</keyword>
<evidence type="ECO:0000256" key="1">
    <source>
        <dbReference type="ARBA" id="ARBA00001946"/>
    </source>
</evidence>
<dbReference type="Gene3D" id="2.60.200.40">
    <property type="match status" value="1"/>
</dbReference>
<protein>
    <submittedName>
        <fullName evidence="14">Diacylglycerol kinase family lipid kinase</fullName>
    </submittedName>
</protein>
<comment type="similarity">
    <text evidence="2">Belongs to the diacylglycerol/lipid kinase family.</text>
</comment>
<dbReference type="RefSeq" id="WP_268044997.1">
    <property type="nucleotide sequence ID" value="NZ_CP104064.1"/>
</dbReference>